<gene>
    <name evidence="3" type="ORF">DYE48_01000</name>
</gene>
<keyword evidence="1" id="KW-0472">Membrane</keyword>
<evidence type="ECO:0000313" key="3">
    <source>
        <dbReference type="EMBL" id="REJ11011.1"/>
    </source>
</evidence>
<keyword evidence="1" id="KW-1133">Transmembrane helix</keyword>
<keyword evidence="4" id="KW-1185">Reference proteome</keyword>
<dbReference type="Gene3D" id="2.160.20.120">
    <property type="match status" value="1"/>
</dbReference>
<name>A0A3E0JDL2_9BACI</name>
<evidence type="ECO:0000259" key="2">
    <source>
        <dbReference type="Pfam" id="PF13349"/>
    </source>
</evidence>
<feature type="transmembrane region" description="Helical" evidence="1">
    <location>
        <begin position="20"/>
        <end position="40"/>
    </location>
</feature>
<evidence type="ECO:0000313" key="4">
    <source>
        <dbReference type="Proteomes" id="UP000256305"/>
    </source>
</evidence>
<feature type="domain" description="DUF4097" evidence="2">
    <location>
        <begin position="63"/>
        <end position="314"/>
    </location>
</feature>
<keyword evidence="1" id="KW-0812">Transmembrane</keyword>
<evidence type="ECO:0000256" key="1">
    <source>
        <dbReference type="SAM" id="Phobius"/>
    </source>
</evidence>
<dbReference type="Pfam" id="PF13349">
    <property type="entry name" value="DUF4097"/>
    <property type="match status" value="1"/>
</dbReference>
<dbReference type="EMBL" id="QUAE01000001">
    <property type="protein sequence ID" value="REJ11011.1"/>
    <property type="molecule type" value="Genomic_DNA"/>
</dbReference>
<sequence length="315" mass="34576">MKRKKRDDHLKGETEMKKIAWAVSLTVILGVITGIVSLRLTSALEKDAEEVHNEQAFSGEEVRSIDIDTSTADVQIIKGVNNQIQVELFGSNLDLEKYLYQVQLADGVLGIELNKKRRLGFSLDFFNQDSMRVKVTVPDQTFDSLKLQTSSSSVKLHNLKAVSATVESSSGDIQIGGAQINEKLMVRSSSGEITLNHMDGSEAKAEIRTSSGHVRGDDISFVHTEAETSSGDVNLNYRSLHGDIFAHTSSGNVELSFNDEPSSLTIDYDSSSGEELIQLGGIDYEERTEHKVKGQKGKGKYQVKVETSSGDFSIE</sequence>
<organism evidence="3 4">
    <name type="scientific">Halobacillus trueperi</name>
    <dbReference type="NCBI Taxonomy" id="156205"/>
    <lineage>
        <taxon>Bacteria</taxon>
        <taxon>Bacillati</taxon>
        <taxon>Bacillota</taxon>
        <taxon>Bacilli</taxon>
        <taxon>Bacillales</taxon>
        <taxon>Bacillaceae</taxon>
        <taxon>Halobacillus</taxon>
    </lineage>
</organism>
<protein>
    <recommendedName>
        <fullName evidence="2">DUF4097 domain-containing protein</fullName>
    </recommendedName>
</protein>
<dbReference type="AlphaFoldDB" id="A0A3E0JDL2"/>
<proteinExistence type="predicted"/>
<dbReference type="Proteomes" id="UP000256305">
    <property type="component" value="Unassembled WGS sequence"/>
</dbReference>
<comment type="caution">
    <text evidence="3">The sequence shown here is derived from an EMBL/GenBank/DDBJ whole genome shotgun (WGS) entry which is preliminary data.</text>
</comment>
<dbReference type="InterPro" id="IPR025164">
    <property type="entry name" value="Toastrack_DUF4097"/>
</dbReference>
<accession>A0A3E0JDL2</accession>
<reference evidence="3 4" key="1">
    <citation type="submission" date="2018-08" db="EMBL/GenBank/DDBJ databases">
        <title>Genome sequence of Halobacillus trueperi KCTC 3686.</title>
        <authorList>
            <person name="Cho K.H."/>
            <person name="Kwak M.-J."/>
            <person name="Kim B.-Y."/>
            <person name="Chun J."/>
        </authorList>
    </citation>
    <scope>NUCLEOTIDE SEQUENCE [LARGE SCALE GENOMIC DNA]</scope>
    <source>
        <strain evidence="3 4">KCTC 3686</strain>
    </source>
</reference>